<comment type="catalytic activity">
    <reaction evidence="19">
        <text>10-formyltetrahydrofolyl-(gamma-L-Glu)(n) + L-glutamate + ATP = 10-formyltetrahydrofolyl-(gamma-L-Glu)(n+1) + ADP + phosphate + H(+)</text>
        <dbReference type="Rhea" id="RHEA:51904"/>
        <dbReference type="Rhea" id="RHEA-COMP:13088"/>
        <dbReference type="Rhea" id="RHEA-COMP:14300"/>
        <dbReference type="ChEBI" id="CHEBI:15378"/>
        <dbReference type="ChEBI" id="CHEBI:29985"/>
        <dbReference type="ChEBI" id="CHEBI:30616"/>
        <dbReference type="ChEBI" id="CHEBI:43474"/>
        <dbReference type="ChEBI" id="CHEBI:134413"/>
        <dbReference type="ChEBI" id="CHEBI:456216"/>
        <dbReference type="EC" id="6.3.2.17"/>
    </reaction>
</comment>
<name>E0NPK4_9BACT</name>
<evidence type="ECO:0000256" key="1">
    <source>
        <dbReference type="ARBA" id="ARBA00001946"/>
    </source>
</evidence>
<comment type="catalytic activity">
    <reaction evidence="18">
        <text>(6S)-5,6,7,8-tetrahydrofolyl-(gamma-L-Glu)(n) + L-glutamate + ATP = (6S)-5,6,7,8-tetrahydrofolyl-(gamma-L-Glu)(n+1) + ADP + phosphate + H(+)</text>
        <dbReference type="Rhea" id="RHEA:10580"/>
        <dbReference type="Rhea" id="RHEA-COMP:14738"/>
        <dbReference type="Rhea" id="RHEA-COMP:14740"/>
        <dbReference type="ChEBI" id="CHEBI:15378"/>
        <dbReference type="ChEBI" id="CHEBI:29985"/>
        <dbReference type="ChEBI" id="CHEBI:30616"/>
        <dbReference type="ChEBI" id="CHEBI:43474"/>
        <dbReference type="ChEBI" id="CHEBI:141005"/>
        <dbReference type="ChEBI" id="CHEBI:456216"/>
        <dbReference type="EC" id="6.3.2.17"/>
    </reaction>
</comment>
<evidence type="ECO:0000256" key="9">
    <source>
        <dbReference type="ARBA" id="ARBA00022598"/>
    </source>
</evidence>
<evidence type="ECO:0000256" key="5">
    <source>
        <dbReference type="ARBA" id="ARBA00008276"/>
    </source>
</evidence>
<dbReference type="GO" id="GO:0005524">
    <property type="term" value="F:ATP binding"/>
    <property type="evidence" value="ECO:0007669"/>
    <property type="project" value="UniProtKB-KW"/>
</dbReference>
<evidence type="ECO:0000259" key="23">
    <source>
        <dbReference type="Pfam" id="PF02875"/>
    </source>
</evidence>
<keyword evidence="12 22" id="KW-0067">ATP-binding</keyword>
<evidence type="ECO:0000256" key="7">
    <source>
        <dbReference type="ARBA" id="ARBA00013025"/>
    </source>
</evidence>
<dbReference type="EMBL" id="AEEI01000004">
    <property type="protein sequence ID" value="EFM02963.1"/>
    <property type="molecule type" value="Genomic_DNA"/>
</dbReference>
<evidence type="ECO:0000313" key="25">
    <source>
        <dbReference type="EMBL" id="EFM02963.1"/>
    </source>
</evidence>
<dbReference type="eggNOG" id="COG0285">
    <property type="taxonomic scope" value="Bacteria"/>
</dbReference>
<evidence type="ECO:0000256" key="22">
    <source>
        <dbReference type="PIRNR" id="PIRNR001563"/>
    </source>
</evidence>
<dbReference type="FunFam" id="3.40.1190.10:FF:000011">
    <property type="entry name" value="Folylpolyglutamate synthase/dihydrofolate synthase"/>
    <property type="match status" value="1"/>
</dbReference>
<dbReference type="Proteomes" id="UP000004394">
    <property type="component" value="Unassembled WGS sequence"/>
</dbReference>
<evidence type="ECO:0000256" key="10">
    <source>
        <dbReference type="ARBA" id="ARBA00022723"/>
    </source>
</evidence>
<dbReference type="InterPro" id="IPR013221">
    <property type="entry name" value="Mur_ligase_cen"/>
</dbReference>
<evidence type="ECO:0000256" key="15">
    <source>
        <dbReference type="ARBA" id="ARBA00030048"/>
    </source>
</evidence>
<dbReference type="GO" id="GO:0005737">
    <property type="term" value="C:cytoplasm"/>
    <property type="evidence" value="ECO:0007669"/>
    <property type="project" value="TreeGrafter"/>
</dbReference>
<evidence type="ECO:0000256" key="4">
    <source>
        <dbReference type="ARBA" id="ARBA00005150"/>
    </source>
</evidence>
<proteinExistence type="inferred from homology"/>
<dbReference type="PANTHER" id="PTHR11136">
    <property type="entry name" value="FOLYLPOLYGLUTAMATE SYNTHASE-RELATED"/>
    <property type="match status" value="1"/>
</dbReference>
<dbReference type="PIRSF" id="PIRSF001563">
    <property type="entry name" value="Folylpolyglu_synth"/>
    <property type="match status" value="1"/>
</dbReference>
<evidence type="ECO:0000256" key="11">
    <source>
        <dbReference type="ARBA" id="ARBA00022741"/>
    </source>
</evidence>
<dbReference type="GO" id="GO:0008841">
    <property type="term" value="F:dihydrofolate synthase activity"/>
    <property type="evidence" value="ECO:0007669"/>
    <property type="project" value="UniProtKB-EC"/>
</dbReference>
<evidence type="ECO:0000256" key="13">
    <source>
        <dbReference type="ARBA" id="ARBA00022842"/>
    </source>
</evidence>
<keyword evidence="11 22" id="KW-0547">Nucleotide-binding</keyword>
<dbReference type="PANTHER" id="PTHR11136:SF0">
    <property type="entry name" value="DIHYDROFOLATE SYNTHETASE-RELATED"/>
    <property type="match status" value="1"/>
</dbReference>
<sequence length="449" mass="50340">MNEECCTGSILHRFIGAYDMTYRQTIEYLFNSTPVFENVGATAYKEGFTNTHLLDRHFNHPHSRYKTIHVAGTNGKGSCSHTLAAILQSAGYRVGLYTSPHLVDFRERIRINGNCISEQYVVDFVEQERAFFEPLHPSFFELTTALAFKYFADEQVDIAVIEVGLGGRLDCTNIIHPLFSVITNISLDHTQFLGDTLEKIASEKAGIIKRDTPIIIGEYLPDTKPVFQAKAQEMNAPLSFAEDEKEVLAAHPNADRGITYQTKNFGTVDAELVGDYQRKNTNTVLCAVRELQKMRVIRDTDCVKQGFRHVVEYTGLQGRWQKVRSTPTVICDTGHNVGGWEYLSRQLQDVSCLGVKRIVFGMVDDKDIDGVMRILPHDAVYYFTKASSHRAISEYKVGEKGMTYGLKGRCFPSVSAAYRQALADAVPTDFIFVGGSSYIVSDFLSGLKE</sequence>
<evidence type="ECO:0000256" key="8">
    <source>
        <dbReference type="ARBA" id="ARBA00019357"/>
    </source>
</evidence>
<evidence type="ECO:0000256" key="20">
    <source>
        <dbReference type="ARBA" id="ARBA00049035"/>
    </source>
</evidence>
<dbReference type="InterPro" id="IPR001645">
    <property type="entry name" value="Folylpolyglutamate_synth"/>
</dbReference>
<evidence type="ECO:0000313" key="26">
    <source>
        <dbReference type="Proteomes" id="UP000004394"/>
    </source>
</evidence>
<dbReference type="Pfam" id="PF02875">
    <property type="entry name" value="Mur_ligase_C"/>
    <property type="match status" value="1"/>
</dbReference>
<dbReference type="GO" id="GO:0046656">
    <property type="term" value="P:folic acid biosynthetic process"/>
    <property type="evidence" value="ECO:0007669"/>
    <property type="project" value="UniProtKB-KW"/>
</dbReference>
<comment type="similarity">
    <text evidence="5 22">Belongs to the folylpolyglutamate synthase family.</text>
</comment>
<dbReference type="Pfam" id="PF08245">
    <property type="entry name" value="Mur_ligase_M"/>
    <property type="match status" value="1"/>
</dbReference>
<evidence type="ECO:0000256" key="6">
    <source>
        <dbReference type="ARBA" id="ARBA00013023"/>
    </source>
</evidence>
<dbReference type="SUPFAM" id="SSF53244">
    <property type="entry name" value="MurD-like peptide ligases, peptide-binding domain"/>
    <property type="match status" value="1"/>
</dbReference>
<dbReference type="InterPro" id="IPR036615">
    <property type="entry name" value="Mur_ligase_C_dom_sf"/>
</dbReference>
<keyword evidence="14" id="KW-0289">Folate biosynthesis</keyword>
<feature type="domain" description="Mur ligase C-terminal" evidence="23">
    <location>
        <begin position="318"/>
        <end position="436"/>
    </location>
</feature>
<evidence type="ECO:0000259" key="24">
    <source>
        <dbReference type="Pfam" id="PF08245"/>
    </source>
</evidence>
<dbReference type="InterPro" id="IPR018109">
    <property type="entry name" value="Folylpolyglutamate_synth_CS"/>
</dbReference>
<comment type="catalytic activity">
    <reaction evidence="20">
        <text>(6R)-5,10-methylenetetrahydrofolyl-(gamma-L-Glu)(n) + L-glutamate + ATP = (6R)-5,10-methylenetetrahydrofolyl-(gamma-L-Glu)(n+1) + ADP + phosphate + H(+)</text>
        <dbReference type="Rhea" id="RHEA:51912"/>
        <dbReference type="Rhea" id="RHEA-COMP:13257"/>
        <dbReference type="Rhea" id="RHEA-COMP:13258"/>
        <dbReference type="ChEBI" id="CHEBI:15378"/>
        <dbReference type="ChEBI" id="CHEBI:29985"/>
        <dbReference type="ChEBI" id="CHEBI:30616"/>
        <dbReference type="ChEBI" id="CHEBI:43474"/>
        <dbReference type="ChEBI" id="CHEBI:136572"/>
        <dbReference type="ChEBI" id="CHEBI:456216"/>
        <dbReference type="EC" id="6.3.2.17"/>
    </reaction>
</comment>
<keyword evidence="13" id="KW-0460">Magnesium</keyword>
<organism evidence="25 26">
    <name type="scientific">Hoylesella marshii DSM 16973 = JCM 13450</name>
    <dbReference type="NCBI Taxonomy" id="862515"/>
    <lineage>
        <taxon>Bacteria</taxon>
        <taxon>Pseudomonadati</taxon>
        <taxon>Bacteroidota</taxon>
        <taxon>Bacteroidia</taxon>
        <taxon>Bacteroidales</taxon>
        <taxon>Prevotellaceae</taxon>
        <taxon>Hoylesella</taxon>
    </lineage>
</organism>
<dbReference type="NCBIfam" id="TIGR01499">
    <property type="entry name" value="folC"/>
    <property type="match status" value="1"/>
</dbReference>
<comment type="function">
    <text evidence="2">Functions in two distinct reactions of the de novo folate biosynthetic pathway. Catalyzes the addition of a glutamate residue to dihydropteroate (7,8-dihydropteroate or H2Pte) to form dihydrofolate (7,8-dihydrofolate monoglutamate or H2Pte-Glu). Also catalyzes successive additions of L-glutamate to tetrahydrofolate or 10-formyltetrahydrofolate or 5,10-methylenetetrahydrofolate, leading to folylpolyglutamate derivatives.</text>
</comment>
<gene>
    <name evidence="25" type="primary">folC</name>
    <name evidence="25" type="ORF">HMPREF0658_0105</name>
</gene>
<evidence type="ECO:0000256" key="18">
    <source>
        <dbReference type="ARBA" id="ARBA00047493"/>
    </source>
</evidence>
<evidence type="ECO:0000256" key="12">
    <source>
        <dbReference type="ARBA" id="ARBA00022840"/>
    </source>
</evidence>
<dbReference type="EC" id="6.3.2.17" evidence="7"/>
<evidence type="ECO:0000256" key="19">
    <source>
        <dbReference type="ARBA" id="ARBA00047808"/>
    </source>
</evidence>
<keyword evidence="9 22" id="KW-0436">Ligase</keyword>
<dbReference type="AlphaFoldDB" id="E0NPK4"/>
<dbReference type="InterPro" id="IPR036565">
    <property type="entry name" value="Mur-like_cat_sf"/>
</dbReference>
<dbReference type="InterPro" id="IPR004101">
    <property type="entry name" value="Mur_ligase_C"/>
</dbReference>
<dbReference type="Gene3D" id="3.90.190.20">
    <property type="entry name" value="Mur ligase, C-terminal domain"/>
    <property type="match status" value="1"/>
</dbReference>
<keyword evidence="10" id="KW-0479">Metal-binding</keyword>
<comment type="pathway">
    <text evidence="3">Cofactor biosynthesis; tetrahydrofolate biosynthesis; 7,8-dihydrofolate from 2-amino-4-hydroxy-6-hydroxymethyl-7,8-dihydropteridine diphosphate and 4-aminobenzoate: step 2/2.</text>
</comment>
<evidence type="ECO:0000256" key="17">
    <source>
        <dbReference type="ARBA" id="ARBA00032510"/>
    </source>
</evidence>
<dbReference type="STRING" id="862515.HMPREF0658_0105"/>
<feature type="domain" description="Mur ligase central" evidence="24">
    <location>
        <begin position="70"/>
        <end position="287"/>
    </location>
</feature>
<evidence type="ECO:0000256" key="14">
    <source>
        <dbReference type="ARBA" id="ARBA00022909"/>
    </source>
</evidence>
<dbReference type="GO" id="GO:0004326">
    <property type="term" value="F:tetrahydrofolylpolyglutamate synthase activity"/>
    <property type="evidence" value="ECO:0007669"/>
    <property type="project" value="UniProtKB-EC"/>
</dbReference>
<dbReference type="EC" id="6.3.2.12" evidence="6"/>
<evidence type="ECO:0000256" key="21">
    <source>
        <dbReference type="ARBA" id="ARBA00049161"/>
    </source>
</evidence>
<evidence type="ECO:0000256" key="3">
    <source>
        <dbReference type="ARBA" id="ARBA00004799"/>
    </source>
</evidence>
<accession>E0NPK4</accession>
<dbReference type="HOGENOM" id="CLU_015869_1_1_10"/>
<evidence type="ECO:0000256" key="2">
    <source>
        <dbReference type="ARBA" id="ARBA00002714"/>
    </source>
</evidence>
<comment type="cofactor">
    <cofactor evidence="1">
        <name>Mg(2+)</name>
        <dbReference type="ChEBI" id="CHEBI:18420"/>
    </cofactor>
</comment>
<dbReference type="PROSITE" id="PS01012">
    <property type="entry name" value="FOLYLPOLYGLU_SYNT_2"/>
    <property type="match status" value="1"/>
</dbReference>
<protein>
    <recommendedName>
        <fullName evidence="8">Dihydrofolate synthase/folylpolyglutamate synthase</fullName>
        <ecNumber evidence="6">6.3.2.12</ecNumber>
        <ecNumber evidence="7">6.3.2.17</ecNumber>
    </recommendedName>
    <alternativeName>
        <fullName evidence="17">Folylpoly-gamma-glutamate synthetase-dihydrofolate synthetase</fullName>
    </alternativeName>
    <alternativeName>
        <fullName evidence="15">Folylpolyglutamate synthetase</fullName>
    </alternativeName>
    <alternativeName>
        <fullName evidence="16">Tetrahydrofolylpolyglutamate synthase</fullName>
    </alternativeName>
</protein>
<reference evidence="25" key="1">
    <citation type="submission" date="2010-07" db="EMBL/GenBank/DDBJ databases">
        <authorList>
            <person name="Muzny D."/>
            <person name="Qin X."/>
            <person name="Deng J."/>
            <person name="Jiang H."/>
            <person name="Liu Y."/>
            <person name="Qu J."/>
            <person name="Song X.-Z."/>
            <person name="Zhang L."/>
            <person name="Thornton R."/>
            <person name="Coyle M."/>
            <person name="Francisco L."/>
            <person name="Jackson L."/>
            <person name="Javaid M."/>
            <person name="Korchina V."/>
            <person name="Kovar C."/>
            <person name="Mata R."/>
            <person name="Mathew T."/>
            <person name="Ngo R."/>
            <person name="Nguyen L."/>
            <person name="Nguyen N."/>
            <person name="Okwuonu G."/>
            <person name="Ongeri F."/>
            <person name="Pham C."/>
            <person name="Simmons D."/>
            <person name="Wilczek-Boney K."/>
            <person name="Hale W."/>
            <person name="Jakkamsetti A."/>
            <person name="Pham P."/>
            <person name="Ruth R."/>
            <person name="San Lucas F."/>
            <person name="Warren J."/>
            <person name="Zhang J."/>
            <person name="Zhao Z."/>
            <person name="Zhou C."/>
            <person name="Zhu D."/>
            <person name="Lee S."/>
            <person name="Bess C."/>
            <person name="Blankenburg K."/>
            <person name="Forbes L."/>
            <person name="Fu Q."/>
            <person name="Gubbala S."/>
            <person name="Hirani K."/>
            <person name="Jayaseelan J.C."/>
            <person name="Lara F."/>
            <person name="Munidasa M."/>
            <person name="Palculict T."/>
            <person name="Patil S."/>
            <person name="Pu L.-L."/>
            <person name="Saada N."/>
            <person name="Tang L."/>
            <person name="Weissenberger G."/>
            <person name="Zhu Y."/>
            <person name="Hemphill L."/>
            <person name="Shang Y."/>
            <person name="Youmans B."/>
            <person name="Ayvaz T."/>
            <person name="Ross M."/>
            <person name="Santibanez J."/>
            <person name="Aqrawi P."/>
            <person name="Gross S."/>
            <person name="Joshi V."/>
            <person name="Fowler G."/>
            <person name="Nazareth L."/>
            <person name="Reid J."/>
            <person name="Worley K."/>
            <person name="Petrosino J."/>
            <person name="Highlander S."/>
            <person name="Gibbs R."/>
        </authorList>
    </citation>
    <scope>NUCLEOTIDE SEQUENCE [LARGE SCALE GENOMIC DNA]</scope>
    <source>
        <strain evidence="25">DSM 16973</strain>
    </source>
</reference>
<dbReference type="GO" id="GO:0046872">
    <property type="term" value="F:metal ion binding"/>
    <property type="evidence" value="ECO:0007669"/>
    <property type="project" value="UniProtKB-KW"/>
</dbReference>
<comment type="catalytic activity">
    <reaction evidence="21">
        <text>7,8-dihydropteroate + L-glutamate + ATP = 7,8-dihydrofolate + ADP + phosphate + H(+)</text>
        <dbReference type="Rhea" id="RHEA:23584"/>
        <dbReference type="ChEBI" id="CHEBI:15378"/>
        <dbReference type="ChEBI" id="CHEBI:17839"/>
        <dbReference type="ChEBI" id="CHEBI:29985"/>
        <dbReference type="ChEBI" id="CHEBI:30616"/>
        <dbReference type="ChEBI" id="CHEBI:43474"/>
        <dbReference type="ChEBI" id="CHEBI:57451"/>
        <dbReference type="ChEBI" id="CHEBI:456216"/>
        <dbReference type="EC" id="6.3.2.12"/>
    </reaction>
</comment>
<dbReference type="SUPFAM" id="SSF53623">
    <property type="entry name" value="MurD-like peptide ligases, catalytic domain"/>
    <property type="match status" value="1"/>
</dbReference>
<evidence type="ECO:0000256" key="16">
    <source>
        <dbReference type="ARBA" id="ARBA00030592"/>
    </source>
</evidence>
<dbReference type="Gene3D" id="3.40.1190.10">
    <property type="entry name" value="Mur-like, catalytic domain"/>
    <property type="match status" value="1"/>
</dbReference>
<comment type="pathway">
    <text evidence="4">Cofactor biosynthesis; tetrahydrofolylpolyglutamate biosynthesis.</text>
</comment>
<keyword evidence="26" id="KW-1185">Reference proteome</keyword>
<comment type="caution">
    <text evidence="25">The sequence shown here is derived from an EMBL/GenBank/DDBJ whole genome shotgun (WGS) entry which is preliminary data.</text>
</comment>